<feature type="binding site" evidence="9">
    <location>
        <position position="212"/>
    </location>
    <ligand>
        <name>Ca(2+)</name>
        <dbReference type="ChEBI" id="CHEBI:29108"/>
        <label>1</label>
    </ligand>
</feature>
<keyword evidence="6" id="KW-0482">Metalloprotease</keyword>
<dbReference type="CDD" id="cd04278">
    <property type="entry name" value="ZnMc_MMP"/>
    <property type="match status" value="1"/>
</dbReference>
<feature type="compositionally biased region" description="Low complexity" evidence="11">
    <location>
        <begin position="301"/>
        <end position="314"/>
    </location>
</feature>
<comment type="caution">
    <text evidence="14">The sequence shown here is derived from an EMBL/GenBank/DDBJ whole genome shotgun (WGS) entry which is preliminary data.</text>
</comment>
<dbReference type="OrthoDB" id="406838at2759"/>
<evidence type="ECO:0000256" key="6">
    <source>
        <dbReference type="ARBA" id="ARBA00023049"/>
    </source>
</evidence>
<feature type="binding site" evidence="9">
    <location>
        <position position="192"/>
    </location>
    <ligand>
        <name>Ca(2+)</name>
        <dbReference type="ChEBI" id="CHEBI:29108"/>
        <label>3</label>
    </ligand>
</feature>
<keyword evidence="5 8" id="KW-0862">Zinc</keyword>
<keyword evidence="4" id="KW-0378">Hydrolase</keyword>
<evidence type="ECO:0000313" key="14">
    <source>
        <dbReference type="EMBL" id="OWF56648.1"/>
    </source>
</evidence>
<evidence type="ECO:0000256" key="10">
    <source>
        <dbReference type="PROSITE-ProRule" id="PRU01011"/>
    </source>
</evidence>
<keyword evidence="15" id="KW-1185">Reference proteome</keyword>
<feature type="binding site" evidence="8">
    <location>
        <position position="241"/>
    </location>
    <ligand>
        <name>Zn(2+)</name>
        <dbReference type="ChEBI" id="CHEBI:29105"/>
        <label>2</label>
        <note>catalytic</note>
    </ligand>
</feature>
<evidence type="ECO:0000256" key="8">
    <source>
        <dbReference type="PIRSR" id="PIRSR001191-2"/>
    </source>
</evidence>
<dbReference type="GO" id="GO:0031012">
    <property type="term" value="C:extracellular matrix"/>
    <property type="evidence" value="ECO:0007669"/>
    <property type="project" value="InterPro"/>
</dbReference>
<evidence type="ECO:0000256" key="12">
    <source>
        <dbReference type="SAM" id="SignalP"/>
    </source>
</evidence>
<dbReference type="InterPro" id="IPR021190">
    <property type="entry name" value="Pept_M10A"/>
</dbReference>
<feature type="binding site" evidence="9">
    <location>
        <position position="214"/>
    </location>
    <ligand>
        <name>Ca(2+)</name>
        <dbReference type="ChEBI" id="CHEBI:29108"/>
        <label>1</label>
    </ligand>
</feature>
<keyword evidence="2" id="KW-0645">Protease</keyword>
<comment type="cofactor">
    <cofactor evidence="9">
        <name>Zn(2+)</name>
        <dbReference type="ChEBI" id="CHEBI:29105"/>
    </cofactor>
    <text evidence="9">Binds 2 Zn(2+) ions per subunit.</text>
</comment>
<dbReference type="GO" id="GO:0004222">
    <property type="term" value="F:metalloendopeptidase activity"/>
    <property type="evidence" value="ECO:0007669"/>
    <property type="project" value="InterPro"/>
</dbReference>
<feature type="active site" evidence="7">
    <location>
        <position position="232"/>
    </location>
</feature>
<dbReference type="GO" id="GO:0008270">
    <property type="term" value="F:zinc ion binding"/>
    <property type="evidence" value="ECO:0007669"/>
    <property type="project" value="InterPro"/>
</dbReference>
<dbReference type="AlphaFoldDB" id="A0A210R6T8"/>
<organism evidence="14 15">
    <name type="scientific">Mizuhopecten yessoensis</name>
    <name type="common">Japanese scallop</name>
    <name type="synonym">Patinopecten yessoensis</name>
    <dbReference type="NCBI Taxonomy" id="6573"/>
    <lineage>
        <taxon>Eukaryota</taxon>
        <taxon>Metazoa</taxon>
        <taxon>Spiralia</taxon>
        <taxon>Lophotrochozoa</taxon>
        <taxon>Mollusca</taxon>
        <taxon>Bivalvia</taxon>
        <taxon>Autobranchia</taxon>
        <taxon>Pteriomorphia</taxon>
        <taxon>Pectinida</taxon>
        <taxon>Pectinoidea</taxon>
        <taxon>Pectinidae</taxon>
        <taxon>Mizuhopecten</taxon>
    </lineage>
</organism>
<keyword evidence="3 8" id="KW-0479">Metal-binding</keyword>
<dbReference type="Gene3D" id="2.110.10.10">
    <property type="entry name" value="Hemopexin-like domain"/>
    <property type="match status" value="1"/>
</dbReference>
<reference evidence="14 15" key="1">
    <citation type="journal article" date="2017" name="Nat. Ecol. Evol.">
        <title>Scallop genome provides insights into evolution of bilaterian karyotype and development.</title>
        <authorList>
            <person name="Wang S."/>
            <person name="Zhang J."/>
            <person name="Jiao W."/>
            <person name="Li J."/>
            <person name="Xun X."/>
            <person name="Sun Y."/>
            <person name="Guo X."/>
            <person name="Huan P."/>
            <person name="Dong B."/>
            <person name="Zhang L."/>
            <person name="Hu X."/>
            <person name="Sun X."/>
            <person name="Wang J."/>
            <person name="Zhao C."/>
            <person name="Wang Y."/>
            <person name="Wang D."/>
            <person name="Huang X."/>
            <person name="Wang R."/>
            <person name="Lv J."/>
            <person name="Li Y."/>
            <person name="Zhang Z."/>
            <person name="Liu B."/>
            <person name="Lu W."/>
            <person name="Hui Y."/>
            <person name="Liang J."/>
            <person name="Zhou Z."/>
            <person name="Hou R."/>
            <person name="Li X."/>
            <person name="Liu Y."/>
            <person name="Li H."/>
            <person name="Ning X."/>
            <person name="Lin Y."/>
            <person name="Zhao L."/>
            <person name="Xing Q."/>
            <person name="Dou J."/>
            <person name="Li Y."/>
            <person name="Mao J."/>
            <person name="Guo H."/>
            <person name="Dou H."/>
            <person name="Li T."/>
            <person name="Mu C."/>
            <person name="Jiang W."/>
            <person name="Fu Q."/>
            <person name="Fu X."/>
            <person name="Miao Y."/>
            <person name="Liu J."/>
            <person name="Yu Q."/>
            <person name="Li R."/>
            <person name="Liao H."/>
            <person name="Li X."/>
            <person name="Kong Y."/>
            <person name="Jiang Z."/>
            <person name="Chourrout D."/>
            <person name="Li R."/>
            <person name="Bao Z."/>
        </authorList>
    </citation>
    <scope>NUCLEOTIDE SEQUENCE [LARGE SCALE GENOMIC DNA]</scope>
    <source>
        <strain evidence="14 15">PY_sf001</strain>
    </source>
</reference>
<dbReference type="InterPro" id="IPR024079">
    <property type="entry name" value="MetalloPept_cat_dom_sf"/>
</dbReference>
<sequence length="522" mass="59245">MECKNVFHFLLLLIYIYGICDGMTDIDRDEYCRMYGYTQDRMPGTGIPATPEIRKLCLQRFQNFNSLEVSGTADTNTIALMKKPRCGCNDLVMPEKKIMMRTRRDLKQFKPVEFNQGPGKWGKTRLSYTFLRGTGFTNQLDQSRTRTEIARAFKVWTDVSSLEVSYTDDESRADIIISFERRDHGDGSSFDGNGLVLAHAFYPEHGIAHFDDDERWVINNTGVDLFTVAAHEFGHSLGLAHSSNGDALMAPYYAGYKANYQLHWDDIRGIQSLYGSPSNTPDPPLTTLPPPTRPPRPTQRPRPTQTPTQTRGPPITTPPPPTTPDICRFEFKGVMKDDNGDILAFNSKGDVIRMTLNDGFIEQVKSSDIFPEAPENFDDVINVPSAGTVFFRRALNWKYQIKPGTVSERDLTVRAYIPGARRHLREKIKAVFATSQNRVYIIGTYFVQEFSAQTMEIVPGTYGYVSSKFPGVPQGLDAALAISSREIYFFKGSEFWRFDLGSRRLLETRRKIAPRFIGRYCN</sequence>
<dbReference type="PIRSF" id="PIRSF001191">
    <property type="entry name" value="Peptidase_M10A_matrix"/>
    <property type="match status" value="1"/>
</dbReference>
<feature type="binding site" evidence="9">
    <location>
        <position position="430"/>
    </location>
    <ligand>
        <name>Ca(2+)</name>
        <dbReference type="ChEBI" id="CHEBI:29108"/>
        <label>5</label>
    </ligand>
</feature>
<evidence type="ECO:0000256" key="4">
    <source>
        <dbReference type="ARBA" id="ARBA00022801"/>
    </source>
</evidence>
<feature type="binding site" evidence="9">
    <location>
        <position position="209"/>
    </location>
    <ligand>
        <name>Zn(2+)</name>
        <dbReference type="ChEBI" id="CHEBI:29105"/>
        <label>1</label>
    </ligand>
</feature>
<comment type="cofactor">
    <cofactor evidence="9">
        <name>Ca(2+)</name>
        <dbReference type="ChEBI" id="CHEBI:29108"/>
    </cofactor>
    <text evidence="9">Can bind about 5 Ca(2+) ions per subunit.</text>
</comment>
<dbReference type="InterPro" id="IPR001818">
    <property type="entry name" value="Pept_M10_metallopeptidase"/>
</dbReference>
<dbReference type="GO" id="GO:0006508">
    <property type="term" value="P:proteolysis"/>
    <property type="evidence" value="ECO:0007669"/>
    <property type="project" value="UniProtKB-KW"/>
</dbReference>
<feature type="signal peptide" evidence="12">
    <location>
        <begin position="1"/>
        <end position="22"/>
    </location>
</feature>
<dbReference type="SUPFAM" id="SSF55486">
    <property type="entry name" value="Metalloproteases ('zincins'), catalytic domain"/>
    <property type="match status" value="1"/>
</dbReference>
<evidence type="ECO:0000256" key="7">
    <source>
        <dbReference type="PIRSR" id="PIRSR001191-1"/>
    </source>
</evidence>
<feature type="binding site" evidence="9">
    <location>
        <position position="249"/>
    </location>
    <ligand>
        <name>Zn(2+)</name>
        <dbReference type="ChEBI" id="CHEBI:29105"/>
        <label>2</label>
        <note>catalytic</note>
    </ligand>
</feature>
<feature type="binding site" evidence="8">
    <location>
        <position position="235"/>
    </location>
    <ligand>
        <name>Zn(2+)</name>
        <dbReference type="ChEBI" id="CHEBI:29105"/>
        <label>2</label>
        <note>catalytic</note>
    </ligand>
</feature>
<feature type="binding site" evidence="9">
    <location>
        <position position="184"/>
    </location>
    <ligand>
        <name>Zn(2+)</name>
        <dbReference type="ChEBI" id="CHEBI:29105"/>
        <label>1</label>
    </ligand>
</feature>
<feature type="binding site" evidence="9">
    <location>
        <position position="214"/>
    </location>
    <ligand>
        <name>Ca(2+)</name>
        <dbReference type="ChEBI" id="CHEBI:29108"/>
        <label>3</label>
    </ligand>
</feature>
<dbReference type="Pfam" id="PF00413">
    <property type="entry name" value="Peptidase_M10"/>
    <property type="match status" value="1"/>
</dbReference>
<feature type="binding site" evidence="9">
    <location>
        <position position="199"/>
    </location>
    <ligand>
        <name>Zn(2+)</name>
        <dbReference type="ChEBI" id="CHEBI:29105"/>
        <label>1</label>
    </ligand>
</feature>
<feature type="binding site" evidence="9">
    <location>
        <position position="211"/>
    </location>
    <ligand>
        <name>Ca(2+)</name>
        <dbReference type="ChEBI" id="CHEBI:29108"/>
        <label>3</label>
    </ligand>
</feature>
<dbReference type="InterPro" id="IPR033739">
    <property type="entry name" value="M10A_MMP"/>
</dbReference>
<dbReference type="PROSITE" id="PS51642">
    <property type="entry name" value="HEMOPEXIN_2"/>
    <property type="match status" value="1"/>
</dbReference>
<feature type="repeat" description="Hemopexin" evidence="10">
    <location>
        <begin position="473"/>
        <end position="519"/>
    </location>
</feature>
<feature type="compositionally biased region" description="Pro residues" evidence="11">
    <location>
        <begin position="280"/>
        <end position="300"/>
    </location>
</feature>
<dbReference type="InterPro" id="IPR006026">
    <property type="entry name" value="Peptidase_Metallo"/>
</dbReference>
<feature type="chain" id="PRO_5013369850" evidence="12">
    <location>
        <begin position="23"/>
        <end position="522"/>
    </location>
</feature>
<dbReference type="Proteomes" id="UP000242188">
    <property type="component" value="Unassembled WGS sequence"/>
</dbReference>
<evidence type="ECO:0000313" key="15">
    <source>
        <dbReference type="Proteomes" id="UP000242188"/>
    </source>
</evidence>
<feature type="binding site" evidence="9">
    <location>
        <position position="186"/>
    </location>
    <ligand>
        <name>Zn(2+)</name>
        <dbReference type="ChEBI" id="CHEBI:29105"/>
        <label>1</label>
    </ligand>
</feature>
<dbReference type="GO" id="GO:0030198">
    <property type="term" value="P:extracellular matrix organization"/>
    <property type="evidence" value="ECO:0007669"/>
    <property type="project" value="TreeGrafter"/>
</dbReference>
<feature type="binding site" evidence="8">
    <location>
        <position position="231"/>
    </location>
    <ligand>
        <name>Zn(2+)</name>
        <dbReference type="ChEBI" id="CHEBI:29105"/>
        <label>2</label>
        <note>catalytic</note>
    </ligand>
</feature>
<evidence type="ECO:0000256" key="9">
    <source>
        <dbReference type="PIRSR" id="PIRSR621190-2"/>
    </source>
</evidence>
<dbReference type="GO" id="GO:0005615">
    <property type="term" value="C:extracellular space"/>
    <property type="evidence" value="ECO:0007669"/>
    <property type="project" value="TreeGrafter"/>
</dbReference>
<dbReference type="SMART" id="SM00120">
    <property type="entry name" value="HX"/>
    <property type="match status" value="1"/>
</dbReference>
<gene>
    <name evidence="14" type="ORF">KP79_PYT16250</name>
</gene>
<evidence type="ECO:0000259" key="13">
    <source>
        <dbReference type="SMART" id="SM00235"/>
    </source>
</evidence>
<dbReference type="PRINTS" id="PR00138">
    <property type="entry name" value="MATRIXIN"/>
</dbReference>
<feature type="binding site" description="in inhibited form" evidence="9">
    <location>
        <position position="86"/>
    </location>
    <ligand>
        <name>Zn(2+)</name>
        <dbReference type="ChEBI" id="CHEBI:29105"/>
        <label>2</label>
        <note>catalytic</note>
    </ligand>
</feature>
<dbReference type="SUPFAM" id="SSF47090">
    <property type="entry name" value="PGBD-like"/>
    <property type="match status" value="1"/>
</dbReference>
<keyword evidence="9" id="KW-0106">Calcium</keyword>
<dbReference type="STRING" id="6573.A0A210R6T8"/>
<feature type="binding site" evidence="9">
    <location>
        <position position="174"/>
    </location>
    <ligand>
        <name>Ca(2+)</name>
        <dbReference type="ChEBI" id="CHEBI:29108"/>
        <label>2</label>
    </ligand>
</feature>
<feature type="binding site" evidence="9">
    <location>
        <position position="378"/>
    </location>
    <ligand>
        <name>Ca(2+)</name>
        <dbReference type="ChEBI" id="CHEBI:29108"/>
        <label>4</label>
    </ligand>
</feature>
<dbReference type="PANTHER" id="PTHR10201:SF294">
    <property type="entry name" value="MATRIX METALLOPROTEINASE 16"/>
    <property type="match status" value="1"/>
</dbReference>
<evidence type="ECO:0000256" key="11">
    <source>
        <dbReference type="SAM" id="MobiDB-lite"/>
    </source>
</evidence>
<dbReference type="Pfam" id="PF00045">
    <property type="entry name" value="Hemopexin"/>
    <property type="match status" value="1"/>
</dbReference>
<dbReference type="SMART" id="SM00235">
    <property type="entry name" value="ZnMc"/>
    <property type="match status" value="1"/>
</dbReference>
<proteinExistence type="inferred from homology"/>
<feature type="binding site" evidence="9">
    <location>
        <position position="477"/>
    </location>
    <ligand>
        <name>Ca(2+)</name>
        <dbReference type="ChEBI" id="CHEBI:29108"/>
        <label>4</label>
    </ligand>
</feature>
<dbReference type="PANTHER" id="PTHR10201">
    <property type="entry name" value="MATRIX METALLOPROTEINASE"/>
    <property type="match status" value="1"/>
</dbReference>
<comment type="similarity">
    <text evidence="1">Belongs to the peptidase M10A family.</text>
</comment>
<evidence type="ECO:0000256" key="2">
    <source>
        <dbReference type="ARBA" id="ARBA00022670"/>
    </source>
</evidence>
<dbReference type="Gene3D" id="3.40.390.10">
    <property type="entry name" value="Collagenase (Catalytic Domain)"/>
    <property type="match status" value="1"/>
</dbReference>
<name>A0A210R6T8_MIZYE</name>
<dbReference type="InterPro" id="IPR018487">
    <property type="entry name" value="Hemopexin-like_repeat"/>
</dbReference>
<feature type="region of interest" description="Disordered" evidence="11">
    <location>
        <begin position="273"/>
        <end position="325"/>
    </location>
</feature>
<dbReference type="EMBL" id="NEDP02000123">
    <property type="protein sequence ID" value="OWF56648.1"/>
    <property type="molecule type" value="Genomic_DNA"/>
</dbReference>
<protein>
    <submittedName>
        <fullName evidence="14">Matrix metalloproteinase-16</fullName>
    </submittedName>
</protein>
<evidence type="ECO:0000256" key="1">
    <source>
        <dbReference type="ARBA" id="ARBA00010370"/>
    </source>
</evidence>
<evidence type="ECO:0000256" key="3">
    <source>
        <dbReference type="ARBA" id="ARBA00022723"/>
    </source>
</evidence>
<dbReference type="SUPFAM" id="SSF50923">
    <property type="entry name" value="Hemopexin-like domain"/>
    <property type="match status" value="1"/>
</dbReference>
<dbReference type="InterPro" id="IPR036375">
    <property type="entry name" value="Hemopexin-like_dom_sf"/>
</dbReference>
<accession>A0A210R6T8</accession>
<dbReference type="InterPro" id="IPR036365">
    <property type="entry name" value="PGBD-like_sf"/>
</dbReference>
<evidence type="ECO:0000256" key="5">
    <source>
        <dbReference type="ARBA" id="ARBA00022833"/>
    </source>
</evidence>
<dbReference type="GO" id="GO:0030574">
    <property type="term" value="P:collagen catabolic process"/>
    <property type="evidence" value="ECO:0007669"/>
    <property type="project" value="TreeGrafter"/>
</dbReference>
<keyword evidence="12" id="KW-0732">Signal</keyword>
<feature type="domain" description="Peptidase metallopeptidase" evidence="13">
    <location>
        <begin position="117"/>
        <end position="276"/>
    </location>
</feature>
<feature type="binding site" evidence="9">
    <location>
        <position position="191"/>
    </location>
    <ligand>
        <name>Ca(2+)</name>
        <dbReference type="ChEBI" id="CHEBI:29108"/>
        <label>3</label>
    </ligand>
</feature>